<evidence type="ECO:0000256" key="7">
    <source>
        <dbReference type="ARBA" id="ARBA00023004"/>
    </source>
</evidence>
<dbReference type="SUPFAM" id="SSF46626">
    <property type="entry name" value="Cytochrome c"/>
    <property type="match status" value="1"/>
</dbReference>
<comment type="subcellular location">
    <subcellularLocation>
        <location evidence="1">Mitochondrion intermembrane space</location>
    </subcellularLocation>
</comment>
<keyword evidence="5 8" id="KW-0479">Metal-binding</keyword>
<evidence type="ECO:0000256" key="1">
    <source>
        <dbReference type="ARBA" id="ARBA00004569"/>
    </source>
</evidence>
<evidence type="ECO:0000259" key="10">
    <source>
        <dbReference type="PROSITE" id="PS51007"/>
    </source>
</evidence>
<keyword evidence="12" id="KW-1185">Reference proteome</keyword>
<evidence type="ECO:0000256" key="9">
    <source>
        <dbReference type="SAM" id="Phobius"/>
    </source>
</evidence>
<organism evidence="11 12">
    <name type="scientific">Tetrahymena thermophila (strain SB210)</name>
    <dbReference type="NCBI Taxonomy" id="312017"/>
    <lineage>
        <taxon>Eukaryota</taxon>
        <taxon>Sar</taxon>
        <taxon>Alveolata</taxon>
        <taxon>Ciliophora</taxon>
        <taxon>Intramacronucleata</taxon>
        <taxon>Oligohymenophorea</taxon>
        <taxon>Hymenostomatida</taxon>
        <taxon>Tetrahymenina</taxon>
        <taxon>Tetrahymenidae</taxon>
        <taxon>Tetrahymena</taxon>
    </lineage>
</organism>
<accession>I7M154</accession>
<feature type="transmembrane region" description="Helical" evidence="9">
    <location>
        <begin position="15"/>
        <end position="37"/>
    </location>
</feature>
<dbReference type="InParanoid" id="I7M154"/>
<keyword evidence="3" id="KW-0813">Transport</keyword>
<dbReference type="PRINTS" id="PR00604">
    <property type="entry name" value="CYTCHRMECIAB"/>
</dbReference>
<dbReference type="RefSeq" id="XP_001015207.2">
    <property type="nucleotide sequence ID" value="XM_001015207.3"/>
</dbReference>
<dbReference type="InterPro" id="IPR036909">
    <property type="entry name" value="Cyt_c-like_dom_sf"/>
</dbReference>
<name>I7M154_TETTS</name>
<dbReference type="GO" id="GO:0005758">
    <property type="term" value="C:mitochondrial intermembrane space"/>
    <property type="evidence" value="ECO:0007669"/>
    <property type="project" value="UniProtKB-SubCell"/>
</dbReference>
<keyword evidence="4 8" id="KW-0349">Heme</keyword>
<reference evidence="12" key="1">
    <citation type="journal article" date="2006" name="PLoS Biol.">
        <title>Macronuclear genome sequence of the ciliate Tetrahymena thermophila, a model eukaryote.</title>
        <authorList>
            <person name="Eisen J.A."/>
            <person name="Coyne R.S."/>
            <person name="Wu M."/>
            <person name="Wu D."/>
            <person name="Thiagarajan M."/>
            <person name="Wortman J.R."/>
            <person name="Badger J.H."/>
            <person name="Ren Q."/>
            <person name="Amedeo P."/>
            <person name="Jones K.M."/>
            <person name="Tallon L.J."/>
            <person name="Delcher A.L."/>
            <person name="Salzberg S.L."/>
            <person name="Silva J.C."/>
            <person name="Haas B.J."/>
            <person name="Majoros W.H."/>
            <person name="Farzad M."/>
            <person name="Carlton J.M."/>
            <person name="Smith R.K. Jr."/>
            <person name="Garg J."/>
            <person name="Pearlman R.E."/>
            <person name="Karrer K.M."/>
            <person name="Sun L."/>
            <person name="Manning G."/>
            <person name="Elde N.C."/>
            <person name="Turkewitz A.P."/>
            <person name="Asai D.J."/>
            <person name="Wilkes D.E."/>
            <person name="Wang Y."/>
            <person name="Cai H."/>
            <person name="Collins K."/>
            <person name="Stewart B.A."/>
            <person name="Lee S.R."/>
            <person name="Wilamowska K."/>
            <person name="Weinberg Z."/>
            <person name="Ruzzo W.L."/>
            <person name="Wloga D."/>
            <person name="Gaertig J."/>
            <person name="Frankel J."/>
            <person name="Tsao C.-C."/>
            <person name="Gorovsky M.A."/>
            <person name="Keeling P.J."/>
            <person name="Waller R.F."/>
            <person name="Patron N.J."/>
            <person name="Cherry J.M."/>
            <person name="Stover N.A."/>
            <person name="Krieger C.J."/>
            <person name="del Toro C."/>
            <person name="Ryder H.F."/>
            <person name="Williamson S.C."/>
            <person name="Barbeau R.A."/>
            <person name="Hamilton E.P."/>
            <person name="Orias E."/>
        </authorList>
    </citation>
    <scope>NUCLEOTIDE SEQUENCE [LARGE SCALE GENOMIC DNA]</scope>
    <source>
        <strain evidence="12">SB210</strain>
    </source>
</reference>
<proteinExistence type="inferred from homology"/>
<keyword evidence="9" id="KW-0812">Transmembrane</keyword>
<keyword evidence="9" id="KW-1133">Transmembrane helix</keyword>
<dbReference type="eggNOG" id="KOG3453">
    <property type="taxonomic scope" value="Eukaryota"/>
</dbReference>
<protein>
    <submittedName>
        <fullName evidence="11">Cytochrome C class I protein</fullName>
    </submittedName>
</protein>
<evidence type="ECO:0000256" key="2">
    <source>
        <dbReference type="ARBA" id="ARBA00006488"/>
    </source>
</evidence>
<dbReference type="GO" id="GO:0020037">
    <property type="term" value="F:heme binding"/>
    <property type="evidence" value="ECO:0007669"/>
    <property type="project" value="InterPro"/>
</dbReference>
<dbReference type="InterPro" id="IPR009056">
    <property type="entry name" value="Cyt_c-like_dom"/>
</dbReference>
<dbReference type="Gene3D" id="1.10.760.10">
    <property type="entry name" value="Cytochrome c-like domain"/>
    <property type="match status" value="1"/>
</dbReference>
<evidence type="ECO:0000256" key="6">
    <source>
        <dbReference type="ARBA" id="ARBA00022982"/>
    </source>
</evidence>
<dbReference type="InterPro" id="IPR002327">
    <property type="entry name" value="Cyt_c_1A/1B"/>
</dbReference>
<keyword evidence="7 8" id="KW-0408">Iron</keyword>
<dbReference type="GO" id="GO:0046872">
    <property type="term" value="F:metal ion binding"/>
    <property type="evidence" value="ECO:0007669"/>
    <property type="project" value="UniProtKB-KW"/>
</dbReference>
<dbReference type="OrthoDB" id="283091at2759"/>
<dbReference type="Proteomes" id="UP000009168">
    <property type="component" value="Unassembled WGS sequence"/>
</dbReference>
<dbReference type="GeneID" id="7844229"/>
<sequence>MNGRLHELNIQTQQFFTNILSFILVLSNLLIDKFIWIQLRQQSFHQKIQLKNASAKDIISKQISQSSFNQLLIKGNKQTLLKKQTKKNLINYQHQKNLIKQLKEKQINQQKMSSNSSSGNSGYYGSSTAVNSNIAQNGGKNNVQKLGEHKYTTRKFFVPPDRDDIDIPDGDPLRGEIIYKNGCMGCHELDEDTCMGPSMRWVYMRKAGVSKNFRGYSSLMPSGKFYWNRNSLDQFLEDPEKMFPDTNMAFYGMKDPFERACLIEYLHYLRVGTDGAQRQPKTFVL</sequence>
<gene>
    <name evidence="11" type="ORF">TTHERM_00509030</name>
</gene>
<keyword evidence="9" id="KW-0472">Membrane</keyword>
<evidence type="ECO:0000313" key="12">
    <source>
        <dbReference type="Proteomes" id="UP000009168"/>
    </source>
</evidence>
<dbReference type="PANTHER" id="PTHR11961">
    <property type="entry name" value="CYTOCHROME C"/>
    <property type="match status" value="1"/>
</dbReference>
<dbReference type="PROSITE" id="PS51007">
    <property type="entry name" value="CYTC"/>
    <property type="match status" value="1"/>
</dbReference>
<feature type="domain" description="Cytochrome c" evidence="10">
    <location>
        <begin position="170"/>
        <end position="270"/>
    </location>
</feature>
<comment type="similarity">
    <text evidence="2">Belongs to the cytochrome c family.</text>
</comment>
<dbReference type="AlphaFoldDB" id="I7M154"/>
<evidence type="ECO:0000256" key="8">
    <source>
        <dbReference type="PROSITE-ProRule" id="PRU00433"/>
    </source>
</evidence>
<dbReference type="STRING" id="312017.I7M154"/>
<dbReference type="KEGG" id="tet:TTHERM_00509030"/>
<evidence type="ECO:0000256" key="4">
    <source>
        <dbReference type="ARBA" id="ARBA00022617"/>
    </source>
</evidence>
<dbReference type="EMBL" id="GG662708">
    <property type="protein sequence ID" value="EAR94962.2"/>
    <property type="molecule type" value="Genomic_DNA"/>
</dbReference>
<evidence type="ECO:0000256" key="5">
    <source>
        <dbReference type="ARBA" id="ARBA00022723"/>
    </source>
</evidence>
<evidence type="ECO:0000256" key="3">
    <source>
        <dbReference type="ARBA" id="ARBA00022448"/>
    </source>
</evidence>
<keyword evidence="6" id="KW-0249">Electron transport</keyword>
<evidence type="ECO:0000313" key="11">
    <source>
        <dbReference type="EMBL" id="EAR94962.2"/>
    </source>
</evidence>
<dbReference type="GO" id="GO:0009055">
    <property type="term" value="F:electron transfer activity"/>
    <property type="evidence" value="ECO:0007669"/>
    <property type="project" value="InterPro"/>
</dbReference>